<evidence type="ECO:0008006" key="4">
    <source>
        <dbReference type="Google" id="ProtNLM"/>
    </source>
</evidence>
<reference evidence="2 3" key="1">
    <citation type="submission" date="2016-10" db="EMBL/GenBank/DDBJ databases">
        <authorList>
            <person name="de Groot N.N."/>
        </authorList>
    </citation>
    <scope>NUCLEOTIDE SEQUENCE [LARGE SCALE GENOMIC DNA]</scope>
    <source>
        <strain evidence="2 3">ML2</strain>
    </source>
</reference>
<dbReference type="SUPFAM" id="SSF55874">
    <property type="entry name" value="ATPase domain of HSP90 chaperone/DNA topoisomerase II/histidine kinase"/>
    <property type="match status" value="1"/>
</dbReference>
<protein>
    <recommendedName>
        <fullName evidence="4">Histidine kinase-, DNA gyrase B-, and HSP90-like ATPase</fullName>
    </recommendedName>
</protein>
<sequence>MEFNINLEDAKKKVLEDVRRSTPGTEAIKKLRVVREKMDWAIEGYRNSLTILSDTTYEDRKHFLMELIQNADDAEYGDQIPEIHFYITDEGLELFYNETGFTVEDIISITDTGASTKKTKKNNASSFIGEKGIGFKSVFALAETVEIQSGPWHFILGKDQCIVPIAVEGSEAISGTRQVIRFTDPHVTEEIHKELQRYISGEAETFIYLQKISKFLLIDKREGSYEENGVEIIPADRRGDRLTLRLLSTGEEREFLLYSENVHFSQELVSSRWEKIGNSLGSVDRKVVLAAAMSETKLEEQGRLFCYLPTSVSLPIPVYMQVDGVTKADRERLHDPQNNPWNVHLLEELPSIIARAITHWSKTVDSVEKLYRLIPTMDGNDQLQQVFGKARKVLRDQPWVRVLGEESFWRKPDYIMGFPDYLNNLFLEYPFLVEEFDNYLKKYILHPEWYSHPQLRKKLGSYGVTMATDSKILSALTDIGLPSELLRDKEKLLSLYEFIIELLDNKHAVVKNPGESYMERKIDSIRTLKIFPLEGKGFSDVSADEGIYYVLREDKSILSGNALLIDRSYLKNTKYSEEEFEALSEDEKLDMRLSETLLSLLKKLGIQELSDEIVLSDFIVPDLKSTAMFTPEDRFKKFFALFDYYKNKITSPRFSKKLFEGMDDVWLYGQDGHPHQLKNLLIPTFVRISATESIYDHFGLQEILILPHYRTRIEEDRVLFHDFLLECGIRHKPIFHFKKEEYKDVVIFRREDRARYDLWRQRIKNDYTSSNRVTVERVELDEVDRKILSQGEVTKEYERYLYSLWLENFKKNEINDYSYYYKGTAFPGYFLVKYMRNEKRCVQIKENDWSGVDKSEIPLIKSDGKIVRSSDAFILPILKDKRLHYLYDYLNGVHREEAHYPQLSYESLYLETLEVPHITYHHLDVLWKDISENRHEDIIDFISHLIDLNIAHDEIRILNKNTGRMINLSRFKLGKISLNEEPLIEEQYGEAGKKLGERYGLTKGGTIESYKGFVLAMVQDTVCSDATLKGFMSLIQEWGGYKANEKMTIIEEFSSMVEDKITPILVLGDVDLHQTFERNHIRSILIPEELIKSDKSLLYKAAGEIGFILPDSFGNLQINEKEVLSSGFYEKSEQVLQSYVELFEKKEIARLDSKLKLFGGINKVLSHVILGTSAYREEKGSGISYEVKLPYVYSSEKKIVLKKTSNEYEIIMYVLLMVEFAPKRNIERDLLEIKRAIEREQRAYENSAREAQKSDESEKHENSKNGADDFNGYTEQEVVKDKERNDFRDKTAKKEDIAVIQNVNTLVSTMKDKLAGSASSSEEKGLANWRLGPDPDEEEKIRETLVEKIASSLEEGPEVYKKKLSIIKKKRKVYKGKELDEDEKLIDRDSIEPKAFLEAEYDCRCQVCGNQIIFDSGKKWISVYHIQERKEGAWFYDRPFNILGLCPNCYTMAKYSGNRDFSKLLDEAQKVLEGDTFAESVDSFGGDYYLVDVVLDNKDYQMKMSKVHMNYFAALVELDEDEEKLV</sequence>
<dbReference type="EMBL" id="FOVK01000003">
    <property type="protein sequence ID" value="SFN61296.1"/>
    <property type="molecule type" value="Genomic_DNA"/>
</dbReference>
<name>A0A1I5AFM7_9CLOT</name>
<dbReference type="NCBIfam" id="NF047352">
    <property type="entry name" value="P_loop_sacsin"/>
    <property type="match status" value="1"/>
</dbReference>
<dbReference type="RefSeq" id="WP_074911561.1">
    <property type="nucleotide sequence ID" value="NZ_FOVK01000003.1"/>
</dbReference>
<proteinExistence type="predicted"/>
<evidence type="ECO:0000313" key="2">
    <source>
        <dbReference type="EMBL" id="SFN61296.1"/>
    </source>
</evidence>
<dbReference type="PANTHER" id="PTHR32387">
    <property type="entry name" value="WU:FJ29H11"/>
    <property type="match status" value="1"/>
</dbReference>
<feature type="region of interest" description="Disordered" evidence="1">
    <location>
        <begin position="1244"/>
        <end position="1287"/>
    </location>
</feature>
<dbReference type="InterPro" id="IPR052957">
    <property type="entry name" value="Auxin_embryo_med"/>
</dbReference>
<evidence type="ECO:0000313" key="3">
    <source>
        <dbReference type="Proteomes" id="UP000181899"/>
    </source>
</evidence>
<keyword evidence="3" id="KW-1185">Reference proteome</keyword>
<dbReference type="InterPro" id="IPR036890">
    <property type="entry name" value="HATPase_C_sf"/>
</dbReference>
<evidence type="ECO:0000256" key="1">
    <source>
        <dbReference type="SAM" id="MobiDB-lite"/>
    </source>
</evidence>
<feature type="compositionally biased region" description="Basic and acidic residues" evidence="1">
    <location>
        <begin position="1277"/>
        <end position="1287"/>
    </location>
</feature>
<dbReference type="OrthoDB" id="9757917at2"/>
<dbReference type="Proteomes" id="UP000181899">
    <property type="component" value="Unassembled WGS sequence"/>
</dbReference>
<dbReference type="PANTHER" id="PTHR32387:SF0">
    <property type="entry name" value="PROTEIN NO VEIN"/>
    <property type="match status" value="1"/>
</dbReference>
<dbReference type="Gene3D" id="3.30.565.10">
    <property type="entry name" value="Histidine kinase-like ATPase, C-terminal domain"/>
    <property type="match status" value="1"/>
</dbReference>
<organism evidence="2 3">
    <name type="scientific">Proteiniclasticum ruminis</name>
    <dbReference type="NCBI Taxonomy" id="398199"/>
    <lineage>
        <taxon>Bacteria</taxon>
        <taxon>Bacillati</taxon>
        <taxon>Bacillota</taxon>
        <taxon>Clostridia</taxon>
        <taxon>Eubacteriales</taxon>
        <taxon>Clostridiaceae</taxon>
        <taxon>Proteiniclasticum</taxon>
    </lineage>
</organism>
<gene>
    <name evidence="2" type="ORF">SAMN04488695_1034</name>
</gene>
<feature type="compositionally biased region" description="Basic and acidic residues" evidence="1">
    <location>
        <begin position="1244"/>
        <end position="1267"/>
    </location>
</feature>
<accession>A0A1I5AFM7</accession>